<feature type="compositionally biased region" description="Basic and acidic residues" evidence="1">
    <location>
        <begin position="535"/>
        <end position="559"/>
    </location>
</feature>
<keyword evidence="2" id="KW-1133">Transmembrane helix</keyword>
<evidence type="ECO:0000313" key="4">
    <source>
        <dbReference type="Proteomes" id="UP000723463"/>
    </source>
</evidence>
<feature type="region of interest" description="Disordered" evidence="1">
    <location>
        <begin position="488"/>
        <end position="577"/>
    </location>
</feature>
<feature type="compositionally biased region" description="Polar residues" evidence="1">
    <location>
        <begin position="130"/>
        <end position="151"/>
    </location>
</feature>
<evidence type="ECO:0000313" key="3">
    <source>
        <dbReference type="EMBL" id="KAF9547375.1"/>
    </source>
</evidence>
<feature type="transmembrane region" description="Helical" evidence="2">
    <location>
        <begin position="712"/>
        <end position="738"/>
    </location>
</feature>
<feature type="compositionally biased region" description="Polar residues" evidence="1">
    <location>
        <begin position="681"/>
        <end position="691"/>
    </location>
</feature>
<name>A0A9P6FC39_9FUNG</name>
<protein>
    <submittedName>
        <fullName evidence="3">Uncharacterized protein</fullName>
    </submittedName>
</protein>
<feature type="region of interest" description="Disordered" evidence="1">
    <location>
        <begin position="130"/>
        <end position="239"/>
    </location>
</feature>
<feature type="compositionally biased region" description="Low complexity" evidence="1">
    <location>
        <begin position="211"/>
        <end position="230"/>
    </location>
</feature>
<evidence type="ECO:0000256" key="2">
    <source>
        <dbReference type="SAM" id="Phobius"/>
    </source>
</evidence>
<comment type="caution">
    <text evidence="3">The sequence shown here is derived from an EMBL/GenBank/DDBJ whole genome shotgun (WGS) entry which is preliminary data.</text>
</comment>
<sequence length="796" mass="89127">MSAKKETAIETLARIWPEFDPTGLGIMADRMESVLLRVEEEQGTQLLEKASWDRLHFYISSVGGTIVSQKDLADLLNLLQSSSQPANHVDQQPEQQLPQLEQEEQSNQDAYTHPLKSNSFQELSDTIDNSVTDTSLSQSSEPEQPAYSESQLHPRHSSVIGHRPRATSATFRKISLSESTHFRPRQHRVAHGSSSETSDVEENPMSSRPNSRGTLSGRSSTSSPSGPTGPADNNWRSNYNQFSIREQSRTEFEGYGMEADYDSPDNDAQLETLQQAYLSMQKKLRDQDVEYEARVNEQVKKNILNQQQMEDLNRDLKTMRREILELKTTERFKTSQIADLEVQMEKTERTNSTQKSNAAALKRQKDELEDENERMQDILRQKEDALNQATLRMTAIEADTRKINADQETMETLRERLMAEITKNEEMATQLELVSSRLRQTEELTGGQRSEFDVTTNGQINASLDDVALQGRNLMSELANVGAKFGPGYDQTDESVDVSKRPASDATAKWDPAHEGTRRLLRESTSFGMKMKRSSLRDLSQRFKEHSVETSPSQERREPPSPYTPTAPTANLGEEVNESEVVVKTREEDVDCELPVGLQALEDKETLLDQELGTQAELIEGLFKSKEQSHPLDVTFGTESILGQTLGMPNLKLKADRARRRKVQASRVLTQSEVVDLLNPGANQGSLSTSPPGVRSGGPRTRALNKRENKNVIANVTLVSMYTIVVYLFGVITSVFLVDNGAAPAGFNYGRFLSFDAALQEVANNDGGRGGFKVVEILVYWLQNLVWQGDAGYVPT</sequence>
<gene>
    <name evidence="3" type="ORF">EC957_008561</name>
</gene>
<keyword evidence="2" id="KW-0812">Transmembrane</keyword>
<dbReference type="AlphaFoldDB" id="A0A9P6FC39"/>
<reference evidence="3" key="1">
    <citation type="journal article" date="2020" name="Fungal Divers.">
        <title>Resolving the Mortierellaceae phylogeny through synthesis of multi-gene phylogenetics and phylogenomics.</title>
        <authorList>
            <person name="Vandepol N."/>
            <person name="Liber J."/>
            <person name="Desiro A."/>
            <person name="Na H."/>
            <person name="Kennedy M."/>
            <person name="Barry K."/>
            <person name="Grigoriev I.V."/>
            <person name="Miller A.N."/>
            <person name="O'Donnell K."/>
            <person name="Stajich J.E."/>
            <person name="Bonito G."/>
        </authorList>
    </citation>
    <scope>NUCLEOTIDE SEQUENCE</scope>
    <source>
        <strain evidence="3">NRRL 2591</strain>
    </source>
</reference>
<dbReference type="Proteomes" id="UP000723463">
    <property type="component" value="Unassembled WGS sequence"/>
</dbReference>
<organism evidence="3 4">
    <name type="scientific">Mortierella hygrophila</name>
    <dbReference type="NCBI Taxonomy" id="979708"/>
    <lineage>
        <taxon>Eukaryota</taxon>
        <taxon>Fungi</taxon>
        <taxon>Fungi incertae sedis</taxon>
        <taxon>Mucoromycota</taxon>
        <taxon>Mortierellomycotina</taxon>
        <taxon>Mortierellomycetes</taxon>
        <taxon>Mortierellales</taxon>
        <taxon>Mortierellaceae</taxon>
        <taxon>Mortierella</taxon>
    </lineage>
</organism>
<accession>A0A9P6FC39</accession>
<feature type="region of interest" description="Disordered" evidence="1">
    <location>
        <begin position="84"/>
        <end position="109"/>
    </location>
</feature>
<keyword evidence="2" id="KW-0472">Membrane</keyword>
<feature type="compositionally biased region" description="Basic and acidic residues" evidence="1">
    <location>
        <begin position="511"/>
        <end position="522"/>
    </location>
</feature>
<keyword evidence="4" id="KW-1185">Reference proteome</keyword>
<feature type="region of interest" description="Disordered" evidence="1">
    <location>
        <begin position="345"/>
        <end position="372"/>
    </location>
</feature>
<proteinExistence type="predicted"/>
<dbReference type="EMBL" id="JAAAXW010000043">
    <property type="protein sequence ID" value="KAF9547375.1"/>
    <property type="molecule type" value="Genomic_DNA"/>
</dbReference>
<feature type="region of interest" description="Disordered" evidence="1">
    <location>
        <begin position="680"/>
        <end position="700"/>
    </location>
</feature>
<evidence type="ECO:0000256" key="1">
    <source>
        <dbReference type="SAM" id="MobiDB-lite"/>
    </source>
</evidence>